<gene>
    <name evidence="1" type="ORF">LTR37_000665</name>
</gene>
<protein>
    <submittedName>
        <fullName evidence="1">Uncharacterized protein</fullName>
    </submittedName>
</protein>
<dbReference type="Proteomes" id="UP001281147">
    <property type="component" value="Unassembled WGS sequence"/>
</dbReference>
<name>A0ACC3NZP6_9PEZI</name>
<evidence type="ECO:0000313" key="2">
    <source>
        <dbReference type="Proteomes" id="UP001281147"/>
    </source>
</evidence>
<comment type="caution">
    <text evidence="1">The sequence shown here is derived from an EMBL/GenBank/DDBJ whole genome shotgun (WGS) entry which is preliminary data.</text>
</comment>
<proteinExistence type="predicted"/>
<accession>A0ACC3NZP6</accession>
<keyword evidence="2" id="KW-1185">Reference proteome</keyword>
<evidence type="ECO:0000313" key="1">
    <source>
        <dbReference type="EMBL" id="KAK3725154.1"/>
    </source>
</evidence>
<reference evidence="1" key="1">
    <citation type="submission" date="2023-07" db="EMBL/GenBank/DDBJ databases">
        <title>Black Yeasts Isolated from many extreme environments.</title>
        <authorList>
            <person name="Coleine C."/>
            <person name="Stajich J.E."/>
            <person name="Selbmann L."/>
        </authorList>
    </citation>
    <scope>NUCLEOTIDE SEQUENCE</scope>
    <source>
        <strain evidence="1">CCFEE 5714</strain>
    </source>
</reference>
<organism evidence="1 2">
    <name type="scientific">Vermiconidia calcicola</name>
    <dbReference type="NCBI Taxonomy" id="1690605"/>
    <lineage>
        <taxon>Eukaryota</taxon>
        <taxon>Fungi</taxon>
        <taxon>Dikarya</taxon>
        <taxon>Ascomycota</taxon>
        <taxon>Pezizomycotina</taxon>
        <taxon>Dothideomycetes</taxon>
        <taxon>Dothideomycetidae</taxon>
        <taxon>Mycosphaerellales</taxon>
        <taxon>Extremaceae</taxon>
        <taxon>Vermiconidia</taxon>
    </lineage>
</organism>
<sequence>MSRAYNFVSLLLFACLALATEPVVKVLNGSYSGQHLPQFAQDLFLGMPYAQDTGGQNRFRIPQALNETWEGSRPAKQYSDACPDHEPDDDALYGMSENCLSLNVVRPAGTALNDRLPIMLWIGLPTYNLTYIVQRSVEVGRPIIGASINYRKGGWGNMYSIEIQVGGSISE</sequence>
<dbReference type="EMBL" id="JAUTXU010000003">
    <property type="protein sequence ID" value="KAK3725154.1"/>
    <property type="molecule type" value="Genomic_DNA"/>
</dbReference>